<evidence type="ECO:0000313" key="2">
    <source>
        <dbReference type="EMBL" id="OGK22180.1"/>
    </source>
</evidence>
<dbReference type="EMBL" id="MFZI01000004">
    <property type="protein sequence ID" value="OGK22180.1"/>
    <property type="molecule type" value="Genomic_DNA"/>
</dbReference>
<evidence type="ECO:0000256" key="1">
    <source>
        <dbReference type="SAM" id="Phobius"/>
    </source>
</evidence>
<sequence length="219" mass="24930">MHRSKKIVITVLYIIIVAISMGAFFIFQPFSFVDNGKSKIACDNGSSFEIGPNFIYTFTDKIDSFNDAKARKICAYNIIRDYGNAYKTPQSSNYGFKPVYIKNSSWGDAWLILVATFLLGSIFIQGIKRVFFESTKDPLFTEFFKWNFFAVVFIFLGIILFLIVIRKPARHIHCQLQIAQKVVNFRNSAFQGGIIPIPEENAHINSSIKTLYETCIGSL</sequence>
<feature type="transmembrane region" description="Helical" evidence="1">
    <location>
        <begin position="109"/>
        <end position="131"/>
    </location>
</feature>
<evidence type="ECO:0000313" key="3">
    <source>
        <dbReference type="Proteomes" id="UP000177026"/>
    </source>
</evidence>
<dbReference type="AlphaFoldDB" id="A0A1F7GT03"/>
<feature type="transmembrane region" description="Helical" evidence="1">
    <location>
        <begin position="143"/>
        <end position="165"/>
    </location>
</feature>
<protein>
    <submittedName>
        <fullName evidence="2">Uncharacterized protein</fullName>
    </submittedName>
</protein>
<name>A0A1F7GT03_9BACT</name>
<keyword evidence="1" id="KW-1133">Transmembrane helix</keyword>
<keyword evidence="1" id="KW-0472">Membrane</keyword>
<reference evidence="2 3" key="1">
    <citation type="journal article" date="2016" name="Nat. Commun.">
        <title>Thousands of microbial genomes shed light on interconnected biogeochemical processes in an aquifer system.</title>
        <authorList>
            <person name="Anantharaman K."/>
            <person name="Brown C.T."/>
            <person name="Hug L.A."/>
            <person name="Sharon I."/>
            <person name="Castelle C.J."/>
            <person name="Probst A.J."/>
            <person name="Thomas B.C."/>
            <person name="Singh A."/>
            <person name="Wilkins M.J."/>
            <person name="Karaoz U."/>
            <person name="Brodie E.L."/>
            <person name="Williams K.H."/>
            <person name="Hubbard S.S."/>
            <person name="Banfield J.F."/>
        </authorList>
    </citation>
    <scope>NUCLEOTIDE SEQUENCE [LARGE SCALE GENOMIC DNA]</scope>
</reference>
<dbReference type="Proteomes" id="UP000177026">
    <property type="component" value="Unassembled WGS sequence"/>
</dbReference>
<keyword evidence="1" id="KW-0812">Transmembrane</keyword>
<comment type="caution">
    <text evidence="2">The sequence shown here is derived from an EMBL/GenBank/DDBJ whole genome shotgun (WGS) entry which is preliminary data.</text>
</comment>
<accession>A0A1F7GT03</accession>
<gene>
    <name evidence="2" type="ORF">A2866_03415</name>
</gene>
<proteinExistence type="predicted"/>
<organism evidence="2 3">
    <name type="scientific">Candidatus Roizmanbacteria bacterium RIFCSPHIGHO2_01_FULL_39_8</name>
    <dbReference type="NCBI Taxonomy" id="1802033"/>
    <lineage>
        <taxon>Bacteria</taxon>
        <taxon>Candidatus Roizmaniibacteriota</taxon>
    </lineage>
</organism>
<feature type="transmembrane region" description="Helical" evidence="1">
    <location>
        <begin position="7"/>
        <end position="27"/>
    </location>
</feature>